<sequence>MISIYSLLLTVMLFSELSSHLVTVAMPATKTDNILTEQDAVGSILVDEPMSELVVVPERQRFMLDSVRDEDGNPKFIVSDMRLKGHSVRGLNSAIARRIPLLTGPSLSHAPSEYKVDRRDVDLDMLRCMVGRVYRPCWEV</sequence>
<protein>
    <submittedName>
        <fullName evidence="3">Pro-MCH</fullName>
    </submittedName>
</protein>
<dbReference type="RefSeq" id="XP_055368109.1">
    <property type="nucleotide sequence ID" value="XM_055512134.1"/>
</dbReference>
<reference evidence="3" key="1">
    <citation type="submission" date="2025-08" db="UniProtKB">
        <authorList>
            <consortium name="RefSeq"/>
        </authorList>
    </citation>
    <scope>IDENTIFICATION</scope>
</reference>
<dbReference type="KEGG" id="bspl:129604687"/>
<dbReference type="OrthoDB" id="8639774at2759"/>
<dbReference type="PRINTS" id="PR01641">
    <property type="entry name" value="PROMCHFAMILY"/>
</dbReference>
<evidence type="ECO:0000313" key="3">
    <source>
        <dbReference type="RefSeq" id="XP_055368109.1"/>
    </source>
</evidence>
<dbReference type="Pfam" id="PF05824">
    <property type="entry name" value="Pro-MCH"/>
    <property type="match status" value="1"/>
</dbReference>
<evidence type="ECO:0000256" key="1">
    <source>
        <dbReference type="SAM" id="SignalP"/>
    </source>
</evidence>
<gene>
    <name evidence="3" type="primary">pmch</name>
</gene>
<organism evidence="2 3">
    <name type="scientific">Betta splendens</name>
    <name type="common">Siamese fighting fish</name>
    <dbReference type="NCBI Taxonomy" id="158456"/>
    <lineage>
        <taxon>Eukaryota</taxon>
        <taxon>Metazoa</taxon>
        <taxon>Chordata</taxon>
        <taxon>Craniata</taxon>
        <taxon>Vertebrata</taxon>
        <taxon>Euteleostomi</taxon>
        <taxon>Actinopterygii</taxon>
        <taxon>Neopterygii</taxon>
        <taxon>Teleostei</taxon>
        <taxon>Neoteleostei</taxon>
        <taxon>Acanthomorphata</taxon>
        <taxon>Anabantaria</taxon>
        <taxon>Anabantiformes</taxon>
        <taxon>Anabantoidei</taxon>
        <taxon>Osphronemidae</taxon>
        <taxon>Betta</taxon>
    </lineage>
</organism>
<proteinExistence type="predicted"/>
<dbReference type="PANTHER" id="PTHR12091:SF2">
    <property type="entry name" value="PRO-MCH PRECURSOR"/>
    <property type="match status" value="1"/>
</dbReference>
<feature type="signal peptide" evidence="1">
    <location>
        <begin position="1"/>
        <end position="19"/>
    </location>
</feature>
<dbReference type="GO" id="GO:0045202">
    <property type="term" value="C:synapse"/>
    <property type="evidence" value="ECO:0007669"/>
    <property type="project" value="GOC"/>
</dbReference>
<keyword evidence="2" id="KW-1185">Reference proteome</keyword>
<name>A0A9W2Y2I3_BETSP</name>
<evidence type="ECO:0000313" key="2">
    <source>
        <dbReference type="Proteomes" id="UP000515150"/>
    </source>
</evidence>
<dbReference type="PANTHER" id="PTHR12091">
    <property type="entry name" value="MELANIN-CONCENTRATING HORMONE"/>
    <property type="match status" value="1"/>
</dbReference>
<feature type="chain" id="PRO_5040837548" evidence="1">
    <location>
        <begin position="20"/>
        <end position="140"/>
    </location>
</feature>
<dbReference type="GO" id="GO:0031777">
    <property type="term" value="F:type 1 melanin-concentrating hormone receptor binding"/>
    <property type="evidence" value="ECO:0007669"/>
    <property type="project" value="TreeGrafter"/>
</dbReference>
<keyword evidence="1" id="KW-0732">Signal</keyword>
<dbReference type="InterPro" id="IPR005456">
    <property type="entry name" value="Prepro-melanin_conc_hormone"/>
</dbReference>
<dbReference type="CTD" id="5367"/>
<dbReference type="GeneID" id="129604687"/>
<dbReference type="GO" id="GO:0030354">
    <property type="term" value="F:melanin-concentrating hormone activity"/>
    <property type="evidence" value="ECO:0007669"/>
    <property type="project" value="InterPro"/>
</dbReference>
<dbReference type="GO" id="GO:0007268">
    <property type="term" value="P:chemical synaptic transmission"/>
    <property type="evidence" value="ECO:0007669"/>
    <property type="project" value="InterPro"/>
</dbReference>
<dbReference type="AlphaFoldDB" id="A0A9W2Y2I3"/>
<accession>A0A9W2Y2I3</accession>
<dbReference type="Proteomes" id="UP000515150">
    <property type="component" value="Chromosome 9"/>
</dbReference>